<keyword evidence="4" id="KW-0238">DNA-binding</keyword>
<evidence type="ECO:0000313" key="6">
    <source>
        <dbReference type="EnsemblMetazoa" id="PPA41874.1"/>
    </source>
</evidence>
<keyword evidence="7" id="KW-1185">Reference proteome</keyword>
<accession>A0A8R1UVJ3</accession>
<dbReference type="SUPFAM" id="SSF57716">
    <property type="entry name" value="Glucocorticoid receptor-like (DNA-binding domain)"/>
    <property type="match status" value="1"/>
</dbReference>
<organism evidence="6 7">
    <name type="scientific">Pristionchus pacificus</name>
    <name type="common">Parasitic nematode worm</name>
    <dbReference type="NCBI Taxonomy" id="54126"/>
    <lineage>
        <taxon>Eukaryota</taxon>
        <taxon>Metazoa</taxon>
        <taxon>Ecdysozoa</taxon>
        <taxon>Nematoda</taxon>
        <taxon>Chromadorea</taxon>
        <taxon>Rhabditida</taxon>
        <taxon>Rhabditina</taxon>
        <taxon>Diplogasteromorpha</taxon>
        <taxon>Diplogasteroidea</taxon>
        <taxon>Neodiplogasteridae</taxon>
        <taxon>Pristionchus</taxon>
    </lineage>
</organism>
<sequence length="265" mass="30087">MERCIFCGWNRRTAFQSIRFFMIPREPGMKQLMWMHAIDKKCATDGQRYEQCPRDRVCSVHFRQGRPSNDMSHEDYTPHLYLTSEPPVETYCGDLRVTKVLNYLENLAETKSVTGERPGGAKHEPVHGEYKAAVNSMNPNRIEVSKVSRPSILQRKRKLPVPEEKPPVEEEPAPPEEEEQAGGEGVEEGVVVDYAAQEDMFAASHPDHRMAQDMQHREEPPGQRRVKLQAISRDVIEAIGARAGQVVIIKRKVLKGSRANSVMGE</sequence>
<feature type="region of interest" description="Disordered" evidence="5">
    <location>
        <begin position="148"/>
        <end position="185"/>
    </location>
</feature>
<feature type="compositionally biased region" description="Acidic residues" evidence="5">
    <location>
        <begin position="169"/>
        <end position="185"/>
    </location>
</feature>
<dbReference type="EnsemblMetazoa" id="PPA41874.1">
    <property type="protein sequence ID" value="PPA41874.1"/>
    <property type="gene ID" value="WBGene00280243"/>
</dbReference>
<dbReference type="GO" id="GO:0003677">
    <property type="term" value="F:DNA binding"/>
    <property type="evidence" value="ECO:0007669"/>
    <property type="project" value="UniProtKB-KW"/>
</dbReference>
<evidence type="ECO:0000256" key="3">
    <source>
        <dbReference type="ARBA" id="ARBA00022833"/>
    </source>
</evidence>
<evidence type="ECO:0000313" key="7">
    <source>
        <dbReference type="Proteomes" id="UP000005239"/>
    </source>
</evidence>
<evidence type="ECO:0000256" key="2">
    <source>
        <dbReference type="ARBA" id="ARBA00022771"/>
    </source>
</evidence>
<protein>
    <submittedName>
        <fullName evidence="6">THAP-type domain-containing protein</fullName>
    </submittedName>
</protein>
<keyword evidence="3" id="KW-0862">Zinc</keyword>
<dbReference type="AlphaFoldDB" id="A0A2A6BRA3"/>
<dbReference type="InterPro" id="IPR006612">
    <property type="entry name" value="THAP_Znf"/>
</dbReference>
<dbReference type="GO" id="GO:0008270">
    <property type="term" value="F:zinc ion binding"/>
    <property type="evidence" value="ECO:0007669"/>
    <property type="project" value="UniProtKB-KW"/>
</dbReference>
<dbReference type="OrthoDB" id="5804825at2759"/>
<keyword evidence="2" id="KW-0863">Zinc-finger</keyword>
<name>A0A2A6BRA3_PRIPA</name>
<keyword evidence="1" id="KW-0479">Metal-binding</keyword>
<reference evidence="6" key="2">
    <citation type="submission" date="2022-06" db="UniProtKB">
        <authorList>
            <consortium name="EnsemblMetazoa"/>
        </authorList>
    </citation>
    <scope>IDENTIFICATION</scope>
    <source>
        <strain evidence="6">PS312</strain>
    </source>
</reference>
<evidence type="ECO:0000256" key="5">
    <source>
        <dbReference type="SAM" id="MobiDB-lite"/>
    </source>
</evidence>
<accession>A0A2A6BRA3</accession>
<dbReference type="Pfam" id="PF05485">
    <property type="entry name" value="THAP"/>
    <property type="match status" value="1"/>
</dbReference>
<proteinExistence type="predicted"/>
<evidence type="ECO:0000256" key="1">
    <source>
        <dbReference type="ARBA" id="ARBA00022723"/>
    </source>
</evidence>
<evidence type="ECO:0000256" key="4">
    <source>
        <dbReference type="ARBA" id="ARBA00023125"/>
    </source>
</evidence>
<dbReference type="Proteomes" id="UP000005239">
    <property type="component" value="Unassembled WGS sequence"/>
</dbReference>
<reference evidence="7" key="1">
    <citation type="journal article" date="2008" name="Nat. Genet.">
        <title>The Pristionchus pacificus genome provides a unique perspective on nematode lifestyle and parasitism.</title>
        <authorList>
            <person name="Dieterich C."/>
            <person name="Clifton S.W."/>
            <person name="Schuster L.N."/>
            <person name="Chinwalla A."/>
            <person name="Delehaunty K."/>
            <person name="Dinkelacker I."/>
            <person name="Fulton L."/>
            <person name="Fulton R."/>
            <person name="Godfrey J."/>
            <person name="Minx P."/>
            <person name="Mitreva M."/>
            <person name="Roeseler W."/>
            <person name="Tian H."/>
            <person name="Witte H."/>
            <person name="Yang S.P."/>
            <person name="Wilson R.K."/>
            <person name="Sommer R.J."/>
        </authorList>
    </citation>
    <scope>NUCLEOTIDE SEQUENCE [LARGE SCALE GENOMIC DNA]</scope>
    <source>
        <strain evidence="7">PS312</strain>
    </source>
</reference>
<gene>
    <name evidence="6" type="primary">WBGene00280243</name>
</gene>